<evidence type="ECO:0000313" key="3">
    <source>
        <dbReference type="EMBL" id="KFA90095.1"/>
    </source>
</evidence>
<organism evidence="3 4">
    <name type="scientific">Archangium violaceum Cb vi76</name>
    <dbReference type="NCBI Taxonomy" id="1406225"/>
    <lineage>
        <taxon>Bacteria</taxon>
        <taxon>Pseudomonadati</taxon>
        <taxon>Myxococcota</taxon>
        <taxon>Myxococcia</taxon>
        <taxon>Myxococcales</taxon>
        <taxon>Cystobacterineae</taxon>
        <taxon>Archangiaceae</taxon>
        <taxon>Archangium</taxon>
    </lineage>
</organism>
<feature type="transmembrane region" description="Helical" evidence="2">
    <location>
        <begin position="33"/>
        <end position="54"/>
    </location>
</feature>
<name>A0A084SNR0_9BACT</name>
<keyword evidence="2" id="KW-0472">Membrane</keyword>
<proteinExistence type="predicted"/>
<feature type="region of interest" description="Disordered" evidence="1">
    <location>
        <begin position="70"/>
        <end position="93"/>
    </location>
</feature>
<keyword evidence="2" id="KW-1133">Transmembrane helix</keyword>
<protein>
    <recommendedName>
        <fullName evidence="5">YtxH domain-containing protein</fullName>
    </recommendedName>
</protein>
<reference evidence="3 4" key="1">
    <citation type="submission" date="2014-07" db="EMBL/GenBank/DDBJ databases">
        <title>Draft Genome Sequence of Gephyronic Acid Producer, Cystobacter violaceus Strain Cb vi76.</title>
        <authorList>
            <person name="Stevens D.C."/>
            <person name="Young J."/>
            <person name="Carmichael R."/>
            <person name="Tan J."/>
            <person name="Taylor R.E."/>
        </authorList>
    </citation>
    <scope>NUCLEOTIDE SEQUENCE [LARGE SCALE GENOMIC DNA]</scope>
    <source>
        <strain evidence="3 4">Cb vi76</strain>
    </source>
</reference>
<evidence type="ECO:0008006" key="5">
    <source>
        <dbReference type="Google" id="ProtNLM"/>
    </source>
</evidence>
<evidence type="ECO:0000256" key="2">
    <source>
        <dbReference type="SAM" id="Phobius"/>
    </source>
</evidence>
<comment type="caution">
    <text evidence="3">The sequence shown here is derived from an EMBL/GenBank/DDBJ whole genome shotgun (WGS) entry which is preliminary data.</text>
</comment>
<dbReference type="RefSeq" id="WP_043403452.1">
    <property type="nucleotide sequence ID" value="NZ_JPMI01000223.1"/>
</dbReference>
<sequence length="93" mass="9918">MFSAKDLKDLKKMDRDDLLELIGLETKKDPTDWLLPALGAFSVGMLVGAGLGLLMAPKPGAELRGDLRTRLQGGDTLSNGTGQQRPEPVSRGA</sequence>
<dbReference type="AlphaFoldDB" id="A0A084SNR0"/>
<feature type="compositionally biased region" description="Polar residues" evidence="1">
    <location>
        <begin position="75"/>
        <end position="84"/>
    </location>
</feature>
<dbReference type="EMBL" id="JPMI01000223">
    <property type="protein sequence ID" value="KFA90095.1"/>
    <property type="molecule type" value="Genomic_DNA"/>
</dbReference>
<evidence type="ECO:0000313" key="4">
    <source>
        <dbReference type="Proteomes" id="UP000028547"/>
    </source>
</evidence>
<evidence type="ECO:0000256" key="1">
    <source>
        <dbReference type="SAM" id="MobiDB-lite"/>
    </source>
</evidence>
<accession>A0A084SNR0</accession>
<gene>
    <name evidence="3" type="ORF">Q664_30755</name>
</gene>
<dbReference type="Proteomes" id="UP000028547">
    <property type="component" value="Unassembled WGS sequence"/>
</dbReference>
<keyword evidence="2" id="KW-0812">Transmembrane</keyword>